<feature type="region of interest" description="Disordered" evidence="1">
    <location>
        <begin position="53"/>
        <end position="179"/>
    </location>
</feature>
<feature type="transmembrane region" description="Helical" evidence="2">
    <location>
        <begin position="19"/>
        <end position="37"/>
    </location>
</feature>
<evidence type="ECO:0000313" key="3">
    <source>
        <dbReference type="EMBL" id="KAG2224474.1"/>
    </source>
</evidence>
<keyword evidence="2" id="KW-1133">Transmembrane helix</keyword>
<evidence type="ECO:0000256" key="1">
    <source>
        <dbReference type="SAM" id="MobiDB-lite"/>
    </source>
</evidence>
<proteinExistence type="predicted"/>
<evidence type="ECO:0000256" key="2">
    <source>
        <dbReference type="SAM" id="Phobius"/>
    </source>
</evidence>
<accession>A0A8H7S6H0</accession>
<feature type="compositionally biased region" description="Basic and acidic residues" evidence="1">
    <location>
        <begin position="165"/>
        <end position="179"/>
    </location>
</feature>
<name>A0A8H7S6H0_9FUNG</name>
<keyword evidence="2" id="KW-0812">Transmembrane</keyword>
<feature type="compositionally biased region" description="Acidic residues" evidence="1">
    <location>
        <begin position="110"/>
        <end position="123"/>
    </location>
</feature>
<feature type="compositionally biased region" description="Basic and acidic residues" evidence="1">
    <location>
        <begin position="93"/>
        <end position="109"/>
    </location>
</feature>
<feature type="compositionally biased region" description="Acidic residues" evidence="1">
    <location>
        <begin position="83"/>
        <end position="92"/>
    </location>
</feature>
<dbReference type="EMBL" id="JAEPRB010000042">
    <property type="protein sequence ID" value="KAG2224474.1"/>
    <property type="molecule type" value="Genomic_DNA"/>
</dbReference>
<feature type="compositionally biased region" description="Acidic residues" evidence="1">
    <location>
        <begin position="152"/>
        <end position="164"/>
    </location>
</feature>
<reference evidence="3 4" key="1">
    <citation type="submission" date="2020-12" db="EMBL/GenBank/DDBJ databases">
        <title>Metabolic potential, ecology and presence of endohyphal bacteria is reflected in genomic diversity of Mucoromycotina.</title>
        <authorList>
            <person name="Muszewska A."/>
            <person name="Okrasinska A."/>
            <person name="Steczkiewicz K."/>
            <person name="Drgas O."/>
            <person name="Orlowska M."/>
            <person name="Perlinska-Lenart U."/>
            <person name="Aleksandrzak-Piekarczyk T."/>
            <person name="Szatraj K."/>
            <person name="Zielenkiewicz U."/>
            <person name="Pilsyk S."/>
            <person name="Malc E."/>
            <person name="Mieczkowski P."/>
            <person name="Kruszewska J.S."/>
            <person name="Biernat P."/>
            <person name="Pawlowska J."/>
        </authorList>
    </citation>
    <scope>NUCLEOTIDE SEQUENCE [LARGE SCALE GENOMIC DNA]</scope>
    <source>
        <strain evidence="3 4">CBS 142.35</strain>
    </source>
</reference>
<feature type="non-terminal residue" evidence="3">
    <location>
        <position position="1"/>
    </location>
</feature>
<keyword evidence="4" id="KW-1185">Reference proteome</keyword>
<sequence>LIMLTERGPPKDYDIPSTIVIYILVIMLGVGMCFCLRRANRLLPNQRSFQLRPTSATQRRGYDIADEEQGDPESRTGLLSAGYDEEEEEGEDEHNRFMNRREDRRRVDDYDPDELEDCEEEFGDMQGASSPSSPMNDSSNNDKPRTPLFGIVDDDDDDDEDNSDNEQRESQQKKKDKTK</sequence>
<comment type="caution">
    <text evidence="3">The sequence shown here is derived from an EMBL/GenBank/DDBJ whole genome shotgun (WGS) entry which is preliminary data.</text>
</comment>
<dbReference type="Proteomes" id="UP000646827">
    <property type="component" value="Unassembled WGS sequence"/>
</dbReference>
<dbReference type="AlphaFoldDB" id="A0A8H7S6H0"/>
<feature type="compositionally biased region" description="Low complexity" evidence="1">
    <location>
        <begin position="129"/>
        <end position="139"/>
    </location>
</feature>
<keyword evidence="2" id="KW-0472">Membrane</keyword>
<gene>
    <name evidence="3" type="ORF">INT45_010540</name>
</gene>
<protein>
    <submittedName>
        <fullName evidence="3">Uncharacterized protein</fullName>
    </submittedName>
</protein>
<dbReference type="OrthoDB" id="2277039at2759"/>
<organism evidence="3 4">
    <name type="scientific">Circinella minor</name>
    <dbReference type="NCBI Taxonomy" id="1195481"/>
    <lineage>
        <taxon>Eukaryota</taxon>
        <taxon>Fungi</taxon>
        <taxon>Fungi incertae sedis</taxon>
        <taxon>Mucoromycota</taxon>
        <taxon>Mucoromycotina</taxon>
        <taxon>Mucoromycetes</taxon>
        <taxon>Mucorales</taxon>
        <taxon>Lichtheimiaceae</taxon>
        <taxon>Circinella</taxon>
    </lineage>
</organism>
<evidence type="ECO:0000313" key="4">
    <source>
        <dbReference type="Proteomes" id="UP000646827"/>
    </source>
</evidence>